<name>A0A140GS32_CLOPF</name>
<sequence length="188" mass="22235">MGKVVIQKNNSRFSYPYFIKKGVLGFYLSEIGEDVFLENKDIYVDFKSKSIIIETYEKRFKYNLNDKEIDILNKVKTEEHNKLANLYKNMLSGEEEIFVFPCEKEAIVLPGTYLTGDIQSRGMVEATFSLMVSKQLGMSNQISYRKFEKILSKLIFSKFNYDKYIKNYNKEECYFKITFKDLINELKK</sequence>
<keyword evidence="1" id="KW-0614">Plasmid</keyword>
<organism evidence="1 2">
    <name type="scientific">Clostridium perfringens</name>
    <dbReference type="NCBI Taxonomy" id="1502"/>
    <lineage>
        <taxon>Bacteria</taxon>
        <taxon>Bacillati</taxon>
        <taxon>Bacillota</taxon>
        <taxon>Clostridia</taxon>
        <taxon>Eubacteriales</taxon>
        <taxon>Clostridiaceae</taxon>
        <taxon>Clostridium</taxon>
    </lineage>
</organism>
<reference evidence="1 2" key="1">
    <citation type="journal article" date="2016" name="PLoS ONE">
        <title>Plasmid Characterization and Chromosome Analysis of Two netF+ Clostridium perfringens Isolates Associated with Foal and Canine Necrotizing Enteritis.</title>
        <authorList>
            <person name="Mehdizadeh Gohari I."/>
            <person name="Kropinski A.M."/>
            <person name="Weese S.J."/>
            <person name="Parreira V.R."/>
            <person name="Whitehead A.E."/>
            <person name="Boerlin P."/>
            <person name="Prescott J.F."/>
        </authorList>
    </citation>
    <scope>NUCLEOTIDE SEQUENCE [LARGE SCALE GENOMIC DNA]</scope>
    <source>
        <strain evidence="1 2">JP838</strain>
        <plasmid evidence="2">Plasmid pJFP838A</plasmid>
    </source>
</reference>
<dbReference type="Proteomes" id="UP000070260">
    <property type="component" value="Plasmid pJFP838A"/>
</dbReference>
<dbReference type="AlphaFoldDB" id="A0A140GS32"/>
<protein>
    <submittedName>
        <fullName evidence="1">Uncharacterized protein</fullName>
    </submittedName>
</protein>
<accession>A0A140GS32</accession>
<proteinExistence type="predicted"/>
<evidence type="ECO:0000313" key="1">
    <source>
        <dbReference type="EMBL" id="AMN31341.1"/>
    </source>
</evidence>
<gene>
    <name evidence="1" type="ORF">JFP838_pA0425</name>
</gene>
<dbReference type="EMBL" id="CP013615">
    <property type="protein sequence ID" value="AMN31341.1"/>
    <property type="molecule type" value="Genomic_DNA"/>
</dbReference>
<geneLocation type="plasmid" evidence="1 2">
    <name>pJFP838A</name>
</geneLocation>
<evidence type="ECO:0000313" key="2">
    <source>
        <dbReference type="Proteomes" id="UP000070260"/>
    </source>
</evidence>
<dbReference type="RefSeq" id="WP_061429918.1">
    <property type="nucleotide sequence ID" value="NZ_CP013615.1"/>
</dbReference>
<dbReference type="PATRIC" id="fig|1502.177.peg.3636"/>